<comment type="caution">
    <text evidence="2">The sequence shown here is derived from an EMBL/GenBank/DDBJ whole genome shotgun (WGS) entry which is preliminary data.</text>
</comment>
<evidence type="ECO:0000313" key="3">
    <source>
        <dbReference type="Proteomes" id="UP001462502"/>
    </source>
</evidence>
<feature type="transmembrane region" description="Helical" evidence="1">
    <location>
        <begin position="103"/>
        <end position="122"/>
    </location>
</feature>
<keyword evidence="1" id="KW-0812">Transmembrane</keyword>
<dbReference type="Proteomes" id="UP001462502">
    <property type="component" value="Unassembled WGS sequence"/>
</dbReference>
<feature type="transmembrane region" description="Helical" evidence="1">
    <location>
        <begin position="45"/>
        <end position="66"/>
    </location>
</feature>
<feature type="transmembrane region" description="Helical" evidence="1">
    <location>
        <begin position="7"/>
        <end position="25"/>
    </location>
</feature>
<evidence type="ECO:0000313" key="2">
    <source>
        <dbReference type="EMBL" id="MEO9385863.1"/>
    </source>
</evidence>
<name>A0ABV0IX51_9NEIS</name>
<evidence type="ECO:0000256" key="1">
    <source>
        <dbReference type="SAM" id="Phobius"/>
    </source>
</evidence>
<dbReference type="RefSeq" id="WP_347935818.1">
    <property type="nucleotide sequence ID" value="NZ_CP158160.1"/>
</dbReference>
<keyword evidence="3" id="KW-1185">Reference proteome</keyword>
<reference evidence="2 3" key="1">
    <citation type="submission" date="2024-05" db="EMBL/GenBank/DDBJ databases">
        <authorList>
            <person name="De Oliveira J.P."/>
            <person name="Noriler S.A."/>
            <person name="De Oliveira A.G."/>
            <person name="Sipoli D.S."/>
        </authorList>
    </citation>
    <scope>NUCLEOTIDE SEQUENCE [LARGE SCALE GENOMIC DNA]</scope>
    <source>
        <strain evidence="2 3">LABIM192</strain>
    </source>
</reference>
<dbReference type="EMBL" id="JBDXMI010000001">
    <property type="protein sequence ID" value="MEO9385863.1"/>
    <property type="molecule type" value="Genomic_DNA"/>
</dbReference>
<sequence length="129" mass="14043">MPCSNKPAWLLQAWALLPLLQYFLFLRAYEGGFAWNGPPRRDIAYGLQLRGACLWLMPALSAFNAAAHIHAQPSRARLAAAVCMLAGFAHGSNLLSIMPLRAALTLGSGGIALAAPEAIAYWKIRKQKR</sequence>
<feature type="transmembrane region" description="Helical" evidence="1">
    <location>
        <begin position="78"/>
        <end position="97"/>
    </location>
</feature>
<accession>A0ABV0IX51</accession>
<proteinExistence type="predicted"/>
<gene>
    <name evidence="2" type="ORF">ABI908_17335</name>
</gene>
<protein>
    <submittedName>
        <fullName evidence="2">Uncharacterized protein</fullName>
    </submittedName>
</protein>
<organism evidence="2 3">
    <name type="scientific">Chromobacterium phragmitis</name>
    <dbReference type="NCBI Taxonomy" id="2202141"/>
    <lineage>
        <taxon>Bacteria</taxon>
        <taxon>Pseudomonadati</taxon>
        <taxon>Pseudomonadota</taxon>
        <taxon>Betaproteobacteria</taxon>
        <taxon>Neisseriales</taxon>
        <taxon>Chromobacteriaceae</taxon>
        <taxon>Chromobacterium</taxon>
    </lineage>
</organism>
<keyword evidence="1" id="KW-0472">Membrane</keyword>
<keyword evidence="1" id="KW-1133">Transmembrane helix</keyword>